<evidence type="ECO:0000256" key="3">
    <source>
        <dbReference type="ARBA" id="ARBA00022475"/>
    </source>
</evidence>
<protein>
    <submittedName>
        <fullName evidence="16">Diacylglycerol kinase family protein</fullName>
    </submittedName>
</protein>
<dbReference type="EMBL" id="JACSQN010000001">
    <property type="protein sequence ID" value="MBD7983122.1"/>
    <property type="molecule type" value="Genomic_DNA"/>
</dbReference>
<dbReference type="PANTHER" id="PTHR34299">
    <property type="entry name" value="DIACYLGLYCEROL KINASE"/>
    <property type="match status" value="1"/>
</dbReference>
<dbReference type="Gene3D" id="1.10.287.3610">
    <property type="match status" value="1"/>
</dbReference>
<keyword evidence="5" id="KW-0808">Transferase</keyword>
<keyword evidence="8 16" id="KW-0418">Kinase</keyword>
<evidence type="ECO:0000256" key="5">
    <source>
        <dbReference type="ARBA" id="ARBA00022679"/>
    </source>
</evidence>
<keyword evidence="13" id="KW-0594">Phospholipid biosynthesis</keyword>
<dbReference type="InterPro" id="IPR000829">
    <property type="entry name" value="DAGK"/>
</dbReference>
<evidence type="ECO:0000256" key="2">
    <source>
        <dbReference type="ARBA" id="ARBA00005967"/>
    </source>
</evidence>
<evidence type="ECO:0000256" key="8">
    <source>
        <dbReference type="ARBA" id="ARBA00022777"/>
    </source>
</evidence>
<reference evidence="16 17" key="1">
    <citation type="submission" date="2020-08" db="EMBL/GenBank/DDBJ databases">
        <title>A Genomic Blueprint of the Chicken Gut Microbiome.</title>
        <authorList>
            <person name="Gilroy R."/>
            <person name="Ravi A."/>
            <person name="Getino M."/>
            <person name="Pursley I."/>
            <person name="Horton D.L."/>
            <person name="Alikhan N.-F."/>
            <person name="Baker D."/>
            <person name="Gharbi K."/>
            <person name="Hall N."/>
            <person name="Watson M."/>
            <person name="Adriaenssens E.M."/>
            <person name="Foster-Nyarko E."/>
            <person name="Jarju S."/>
            <person name="Secka A."/>
            <person name="Antonio M."/>
            <person name="Oren A."/>
            <person name="Chaudhuri R."/>
            <person name="La Ragione R.M."/>
            <person name="Hildebrand F."/>
            <person name="Pallen M.J."/>
        </authorList>
    </citation>
    <scope>NUCLEOTIDE SEQUENCE [LARGE SCALE GENOMIC DNA]</scope>
    <source>
        <strain evidence="16 17">Sa2YVA2</strain>
    </source>
</reference>
<keyword evidence="12 15" id="KW-0472">Membrane</keyword>
<comment type="subcellular location">
    <subcellularLocation>
        <location evidence="1">Cell membrane</location>
        <topology evidence="1">Multi-pass membrane protein</topology>
    </subcellularLocation>
</comment>
<evidence type="ECO:0000256" key="13">
    <source>
        <dbReference type="ARBA" id="ARBA00023209"/>
    </source>
</evidence>
<evidence type="ECO:0000256" key="14">
    <source>
        <dbReference type="ARBA" id="ARBA00023264"/>
    </source>
</evidence>
<comment type="caution">
    <text evidence="16">The sequence shown here is derived from an EMBL/GenBank/DDBJ whole genome shotgun (WGS) entry which is preliminary data.</text>
</comment>
<keyword evidence="4" id="KW-0444">Lipid biosynthesis</keyword>
<dbReference type="InterPro" id="IPR033717">
    <property type="entry name" value="UDPK"/>
</dbReference>
<dbReference type="Proteomes" id="UP000626786">
    <property type="component" value="Unassembled WGS sequence"/>
</dbReference>
<keyword evidence="11" id="KW-0443">Lipid metabolism</keyword>
<evidence type="ECO:0000313" key="17">
    <source>
        <dbReference type="Proteomes" id="UP000626786"/>
    </source>
</evidence>
<proteinExistence type="inferred from homology"/>
<organism evidence="16 17">
    <name type="scientific">Sporosarcina quadrami</name>
    <dbReference type="NCBI Taxonomy" id="2762234"/>
    <lineage>
        <taxon>Bacteria</taxon>
        <taxon>Bacillati</taxon>
        <taxon>Bacillota</taxon>
        <taxon>Bacilli</taxon>
        <taxon>Bacillales</taxon>
        <taxon>Caryophanaceae</taxon>
        <taxon>Sporosarcina</taxon>
    </lineage>
</organism>
<keyword evidence="9" id="KW-0067">ATP-binding</keyword>
<evidence type="ECO:0000256" key="15">
    <source>
        <dbReference type="SAM" id="Phobius"/>
    </source>
</evidence>
<evidence type="ECO:0000256" key="10">
    <source>
        <dbReference type="ARBA" id="ARBA00022989"/>
    </source>
</evidence>
<dbReference type="InterPro" id="IPR036945">
    <property type="entry name" value="DAGK_sf"/>
</dbReference>
<evidence type="ECO:0000313" key="16">
    <source>
        <dbReference type="EMBL" id="MBD7983122.1"/>
    </source>
</evidence>
<evidence type="ECO:0000256" key="6">
    <source>
        <dbReference type="ARBA" id="ARBA00022692"/>
    </source>
</evidence>
<comment type="similarity">
    <text evidence="2">Belongs to the bacterial diacylglycerol kinase family.</text>
</comment>
<dbReference type="GO" id="GO:0016301">
    <property type="term" value="F:kinase activity"/>
    <property type="evidence" value="ECO:0007669"/>
    <property type="project" value="UniProtKB-KW"/>
</dbReference>
<evidence type="ECO:0000256" key="1">
    <source>
        <dbReference type="ARBA" id="ARBA00004651"/>
    </source>
</evidence>
<dbReference type="PANTHER" id="PTHR34299:SF1">
    <property type="entry name" value="DIACYLGLYCEROL KINASE"/>
    <property type="match status" value="1"/>
</dbReference>
<keyword evidence="7" id="KW-0547">Nucleotide-binding</keyword>
<name>A0ABR8U504_9BACL</name>
<accession>A0ABR8U504</accession>
<sequence length="98" mass="10724">MRTERNVKFHAVALIIVSIAGLFTGLSTTEWLIILILFGGMLALEMMNTAIERVVDLITTEHHPLAGQAKDVGSGAVLVFAIISAIIGLIIFIPKWFY</sequence>
<evidence type="ECO:0000256" key="12">
    <source>
        <dbReference type="ARBA" id="ARBA00023136"/>
    </source>
</evidence>
<evidence type="ECO:0000256" key="9">
    <source>
        <dbReference type="ARBA" id="ARBA00022840"/>
    </source>
</evidence>
<feature type="transmembrane region" description="Helical" evidence="15">
    <location>
        <begin position="72"/>
        <end position="93"/>
    </location>
</feature>
<dbReference type="Pfam" id="PF01219">
    <property type="entry name" value="DAGK_prokar"/>
    <property type="match status" value="1"/>
</dbReference>
<gene>
    <name evidence="16" type="ORF">H9649_00905</name>
</gene>
<dbReference type="PROSITE" id="PS01069">
    <property type="entry name" value="DAGK_PROKAR"/>
    <property type="match status" value="1"/>
</dbReference>
<feature type="transmembrane region" description="Helical" evidence="15">
    <location>
        <begin position="7"/>
        <end position="25"/>
    </location>
</feature>
<keyword evidence="6 15" id="KW-0812">Transmembrane</keyword>
<evidence type="ECO:0000256" key="7">
    <source>
        <dbReference type="ARBA" id="ARBA00022741"/>
    </source>
</evidence>
<keyword evidence="3" id="KW-1003">Cell membrane</keyword>
<keyword evidence="14" id="KW-1208">Phospholipid metabolism</keyword>
<evidence type="ECO:0000256" key="11">
    <source>
        <dbReference type="ARBA" id="ARBA00023098"/>
    </source>
</evidence>
<evidence type="ECO:0000256" key="4">
    <source>
        <dbReference type="ARBA" id="ARBA00022516"/>
    </source>
</evidence>
<dbReference type="CDD" id="cd14265">
    <property type="entry name" value="UDPK_IM_like"/>
    <property type="match status" value="1"/>
</dbReference>
<keyword evidence="17" id="KW-1185">Reference proteome</keyword>
<keyword evidence="10 15" id="KW-1133">Transmembrane helix</keyword>